<dbReference type="GO" id="GO:0008270">
    <property type="term" value="F:zinc ion binding"/>
    <property type="evidence" value="ECO:0007669"/>
    <property type="project" value="InterPro"/>
</dbReference>
<proteinExistence type="predicted"/>
<dbReference type="AlphaFoldDB" id="A0AAN7U207"/>
<dbReference type="InterPro" id="IPR013088">
    <property type="entry name" value="Znf_NHR/GATA"/>
</dbReference>
<organism evidence="2 3">
    <name type="scientific">Dictyostelium firmibasis</name>
    <dbReference type="NCBI Taxonomy" id="79012"/>
    <lineage>
        <taxon>Eukaryota</taxon>
        <taxon>Amoebozoa</taxon>
        <taxon>Evosea</taxon>
        <taxon>Eumycetozoa</taxon>
        <taxon>Dictyostelia</taxon>
        <taxon>Dictyosteliales</taxon>
        <taxon>Dictyosteliaceae</taxon>
        <taxon>Dictyostelium</taxon>
    </lineage>
</organism>
<evidence type="ECO:0008006" key="4">
    <source>
        <dbReference type="Google" id="ProtNLM"/>
    </source>
</evidence>
<dbReference type="GO" id="GO:0006355">
    <property type="term" value="P:regulation of DNA-templated transcription"/>
    <property type="evidence" value="ECO:0007669"/>
    <property type="project" value="InterPro"/>
</dbReference>
<dbReference type="Proteomes" id="UP001344447">
    <property type="component" value="Unassembled WGS sequence"/>
</dbReference>
<reference evidence="2 3" key="1">
    <citation type="submission" date="2023-11" db="EMBL/GenBank/DDBJ databases">
        <title>Dfirmibasis_genome.</title>
        <authorList>
            <person name="Edelbroek B."/>
            <person name="Kjellin J."/>
            <person name="Jerlstrom-Hultqvist J."/>
            <person name="Soderbom F."/>
        </authorList>
    </citation>
    <scope>NUCLEOTIDE SEQUENCE [LARGE SCALE GENOMIC DNA]</scope>
    <source>
        <strain evidence="2 3">TNS-C-14</strain>
    </source>
</reference>
<feature type="region of interest" description="Disordered" evidence="1">
    <location>
        <begin position="58"/>
        <end position="94"/>
    </location>
</feature>
<dbReference type="Gene3D" id="3.30.50.10">
    <property type="entry name" value="Erythroid Transcription Factor GATA-1, subunit A"/>
    <property type="match status" value="1"/>
</dbReference>
<accession>A0AAN7U207</accession>
<dbReference type="SUPFAM" id="SSF57716">
    <property type="entry name" value="Glucocorticoid receptor-like (DNA-binding domain)"/>
    <property type="match status" value="1"/>
</dbReference>
<protein>
    <recommendedName>
        <fullName evidence="4">GATA-type domain-containing protein</fullName>
    </recommendedName>
</protein>
<keyword evidence="3" id="KW-1185">Reference proteome</keyword>
<name>A0AAN7U207_9MYCE</name>
<evidence type="ECO:0000313" key="3">
    <source>
        <dbReference type="Proteomes" id="UP001344447"/>
    </source>
</evidence>
<comment type="caution">
    <text evidence="2">The sequence shown here is derived from an EMBL/GenBank/DDBJ whole genome shotgun (WGS) entry which is preliminary data.</text>
</comment>
<dbReference type="EMBL" id="JAVFKY010000001">
    <property type="protein sequence ID" value="KAK5584214.1"/>
    <property type="molecule type" value="Genomic_DNA"/>
</dbReference>
<evidence type="ECO:0000313" key="2">
    <source>
        <dbReference type="EMBL" id="KAK5584214.1"/>
    </source>
</evidence>
<gene>
    <name evidence="2" type="ORF">RB653_005822</name>
</gene>
<evidence type="ECO:0000256" key="1">
    <source>
        <dbReference type="SAM" id="MobiDB-lite"/>
    </source>
</evidence>
<sequence>MNINTNNILVFDQTSNINESINISLSEEDHRVAKNAEIFIDKMINNLKFLSNSCDSNKKRKMMEQKTKGTNPRKNCGAKKLKTSSLSSSPQQMTDLSHNHIFSMNEKPKRGRPPKPKPSCCQICLTNNTPYWRWSVIENNKIRVCNRCGQKIFKLEKSINEQLLFRVEIINLLNKIEEPIGK</sequence>